<dbReference type="Proteomes" id="UP000789901">
    <property type="component" value="Unassembled WGS sequence"/>
</dbReference>
<proteinExistence type="predicted"/>
<sequence length="51" mass="5870">MCYKSLELVTKDLKIEMMPQYSSVIRVKVIDTVYLSLNVPSDEDDEKDVGM</sequence>
<evidence type="ECO:0000313" key="2">
    <source>
        <dbReference type="Proteomes" id="UP000789901"/>
    </source>
</evidence>
<evidence type="ECO:0000313" key="1">
    <source>
        <dbReference type="EMBL" id="CAG8802769.1"/>
    </source>
</evidence>
<dbReference type="EMBL" id="CAJVQB010023826">
    <property type="protein sequence ID" value="CAG8802769.1"/>
    <property type="molecule type" value="Genomic_DNA"/>
</dbReference>
<accession>A0ABN7VWD5</accession>
<gene>
    <name evidence="1" type="ORF">GMARGA_LOCUS23487</name>
</gene>
<reference evidence="1 2" key="1">
    <citation type="submission" date="2021-06" db="EMBL/GenBank/DDBJ databases">
        <authorList>
            <person name="Kallberg Y."/>
            <person name="Tangrot J."/>
            <person name="Rosling A."/>
        </authorList>
    </citation>
    <scope>NUCLEOTIDE SEQUENCE [LARGE SCALE GENOMIC DNA]</scope>
    <source>
        <strain evidence="1 2">120-4 pot B 10/14</strain>
    </source>
</reference>
<organism evidence="1 2">
    <name type="scientific">Gigaspora margarita</name>
    <dbReference type="NCBI Taxonomy" id="4874"/>
    <lineage>
        <taxon>Eukaryota</taxon>
        <taxon>Fungi</taxon>
        <taxon>Fungi incertae sedis</taxon>
        <taxon>Mucoromycota</taxon>
        <taxon>Glomeromycotina</taxon>
        <taxon>Glomeromycetes</taxon>
        <taxon>Diversisporales</taxon>
        <taxon>Gigasporaceae</taxon>
        <taxon>Gigaspora</taxon>
    </lineage>
</organism>
<comment type="caution">
    <text evidence="1">The sequence shown here is derived from an EMBL/GenBank/DDBJ whole genome shotgun (WGS) entry which is preliminary data.</text>
</comment>
<protein>
    <submittedName>
        <fullName evidence="1">15906_t:CDS:1</fullName>
    </submittedName>
</protein>
<name>A0ABN7VWD5_GIGMA</name>
<keyword evidence="2" id="KW-1185">Reference proteome</keyword>